<name>A0ABN7WQI1_GIGMA</name>
<dbReference type="Proteomes" id="UP000789901">
    <property type="component" value="Unassembled WGS sequence"/>
</dbReference>
<dbReference type="EMBL" id="CAJVQB010057713">
    <property type="protein sequence ID" value="CAG8838285.1"/>
    <property type="molecule type" value="Genomic_DNA"/>
</dbReference>
<comment type="caution">
    <text evidence="1">The sequence shown here is derived from an EMBL/GenBank/DDBJ whole genome shotgun (WGS) entry which is preliminary data.</text>
</comment>
<feature type="non-terminal residue" evidence="1">
    <location>
        <position position="107"/>
    </location>
</feature>
<keyword evidence="2" id="KW-1185">Reference proteome</keyword>
<proteinExistence type="predicted"/>
<sequence>GRYPKQDKSKFFKHYKTYFYNTEDCYSYQVQEVDETMSSIFRKINTNNLNDLEITTTKASTEANNKYQGYQEYLKAKQAYFVNIQDHYTTRKKEASNLKTITETLKK</sequence>
<evidence type="ECO:0000313" key="2">
    <source>
        <dbReference type="Proteomes" id="UP000789901"/>
    </source>
</evidence>
<accession>A0ABN7WQI1</accession>
<feature type="non-terminal residue" evidence="1">
    <location>
        <position position="1"/>
    </location>
</feature>
<reference evidence="1 2" key="1">
    <citation type="submission" date="2021-06" db="EMBL/GenBank/DDBJ databases">
        <authorList>
            <person name="Kallberg Y."/>
            <person name="Tangrot J."/>
            <person name="Rosling A."/>
        </authorList>
    </citation>
    <scope>NUCLEOTIDE SEQUENCE [LARGE SCALE GENOMIC DNA]</scope>
    <source>
        <strain evidence="1 2">120-4 pot B 10/14</strain>
    </source>
</reference>
<gene>
    <name evidence="1" type="ORF">GMARGA_LOCUS33899</name>
</gene>
<evidence type="ECO:0000313" key="1">
    <source>
        <dbReference type="EMBL" id="CAG8838285.1"/>
    </source>
</evidence>
<organism evidence="1 2">
    <name type="scientific">Gigaspora margarita</name>
    <dbReference type="NCBI Taxonomy" id="4874"/>
    <lineage>
        <taxon>Eukaryota</taxon>
        <taxon>Fungi</taxon>
        <taxon>Fungi incertae sedis</taxon>
        <taxon>Mucoromycota</taxon>
        <taxon>Glomeromycotina</taxon>
        <taxon>Glomeromycetes</taxon>
        <taxon>Diversisporales</taxon>
        <taxon>Gigasporaceae</taxon>
        <taxon>Gigaspora</taxon>
    </lineage>
</organism>
<protein>
    <submittedName>
        <fullName evidence="1">30736_t:CDS:1</fullName>
    </submittedName>
</protein>